<proteinExistence type="predicted"/>
<dbReference type="HOGENOM" id="CLU_928401_0_0_1"/>
<protein>
    <submittedName>
        <fullName evidence="2">Uncharacterized protein</fullName>
    </submittedName>
</protein>
<organism evidence="2 3">
    <name type="scientific">Lottia gigantea</name>
    <name type="common">Giant owl limpet</name>
    <dbReference type="NCBI Taxonomy" id="225164"/>
    <lineage>
        <taxon>Eukaryota</taxon>
        <taxon>Metazoa</taxon>
        <taxon>Spiralia</taxon>
        <taxon>Lophotrochozoa</taxon>
        <taxon>Mollusca</taxon>
        <taxon>Gastropoda</taxon>
        <taxon>Patellogastropoda</taxon>
        <taxon>Lottioidea</taxon>
        <taxon>Lottiidae</taxon>
        <taxon>Lottia</taxon>
    </lineage>
</organism>
<sequence>MEVGTRITLDPPPIRDSSSVKGVERSAVRQILAYLTISDDQDFFQIGNKNREMPMEAATSSRWDLPSPDKKIKLDVGEHVTTLTAEELFRFVTSDHRYLKMDGNAGNCGDNGMNSVPNAAEIQKFFLETINRIAFQPIKDAETKHDVESEILEDDDEDDDDEDLSEASEGIIRDHRIESVKKGSRRASKDINKTPLSSTSITWKELEKRRQEKEIYSYECRAVQGKAEKNSLIKYASELLESSWKQYLSTPTEQLNHQNEKPEEQESGPTDDVIEMLEDRSRYVWQIIDEMPPRNLPLSF</sequence>
<dbReference type="CTD" id="20241211"/>
<dbReference type="AlphaFoldDB" id="V3ZG31"/>
<evidence type="ECO:0000313" key="2">
    <source>
        <dbReference type="EMBL" id="ESO83102.1"/>
    </source>
</evidence>
<keyword evidence="3" id="KW-1185">Reference proteome</keyword>
<evidence type="ECO:0000256" key="1">
    <source>
        <dbReference type="SAM" id="MobiDB-lite"/>
    </source>
</evidence>
<name>V3ZG31_LOTGI</name>
<reference evidence="2 3" key="1">
    <citation type="journal article" date="2013" name="Nature">
        <title>Insights into bilaterian evolution from three spiralian genomes.</title>
        <authorList>
            <person name="Simakov O."/>
            <person name="Marletaz F."/>
            <person name="Cho S.J."/>
            <person name="Edsinger-Gonzales E."/>
            <person name="Havlak P."/>
            <person name="Hellsten U."/>
            <person name="Kuo D.H."/>
            <person name="Larsson T."/>
            <person name="Lv J."/>
            <person name="Arendt D."/>
            <person name="Savage R."/>
            <person name="Osoegawa K."/>
            <person name="de Jong P."/>
            <person name="Grimwood J."/>
            <person name="Chapman J.A."/>
            <person name="Shapiro H."/>
            <person name="Aerts A."/>
            <person name="Otillar R.P."/>
            <person name="Terry A.Y."/>
            <person name="Boore J.L."/>
            <person name="Grigoriev I.V."/>
            <person name="Lindberg D.R."/>
            <person name="Seaver E.C."/>
            <person name="Weisblat D.A."/>
            <person name="Putnam N.H."/>
            <person name="Rokhsar D.S."/>
        </authorList>
    </citation>
    <scope>NUCLEOTIDE SEQUENCE [LARGE SCALE GENOMIC DNA]</scope>
</reference>
<dbReference type="KEGG" id="lgi:LOTGIDRAFT_169743"/>
<dbReference type="RefSeq" id="XP_009066282.1">
    <property type="nucleotide sequence ID" value="XM_009068034.1"/>
</dbReference>
<accession>V3ZG31</accession>
<dbReference type="GeneID" id="20241211"/>
<dbReference type="Proteomes" id="UP000030746">
    <property type="component" value="Unassembled WGS sequence"/>
</dbReference>
<dbReference type="OrthoDB" id="6082156at2759"/>
<evidence type="ECO:0000313" key="3">
    <source>
        <dbReference type="Proteomes" id="UP000030746"/>
    </source>
</evidence>
<gene>
    <name evidence="2" type="ORF">LOTGIDRAFT_169743</name>
</gene>
<dbReference type="EMBL" id="KB203796">
    <property type="protein sequence ID" value="ESO83102.1"/>
    <property type="molecule type" value="Genomic_DNA"/>
</dbReference>
<feature type="region of interest" description="Disordered" evidence="1">
    <location>
        <begin position="144"/>
        <end position="168"/>
    </location>
</feature>
<feature type="compositionally biased region" description="Acidic residues" evidence="1">
    <location>
        <begin position="149"/>
        <end position="166"/>
    </location>
</feature>
<feature type="region of interest" description="Disordered" evidence="1">
    <location>
        <begin position="250"/>
        <end position="273"/>
    </location>
</feature>